<dbReference type="EMBL" id="MFBD01000031">
    <property type="protein sequence ID" value="OGD88325.1"/>
    <property type="molecule type" value="Genomic_DNA"/>
</dbReference>
<dbReference type="Proteomes" id="UP000177369">
    <property type="component" value="Unassembled WGS sequence"/>
</dbReference>
<accession>A0A1F5G927</accession>
<name>A0A1F5G927_9BACT</name>
<dbReference type="AlphaFoldDB" id="A0A1F5G927"/>
<dbReference type="STRING" id="1797714.A3D04_03430"/>
<gene>
    <name evidence="1" type="ORF">A3D04_03430</name>
</gene>
<evidence type="ECO:0000313" key="1">
    <source>
        <dbReference type="EMBL" id="OGD88325.1"/>
    </source>
</evidence>
<sequence>MTNVKFLNSILTSKNNLLIIRANSNFKKTFKRARKNQKEFLLLEKPKANQMSAVLLARLLGQKFLWIQNFENPPIPNFFTRLLLNQSDEIFVSSRKEAAKLNSLGIDKPRRRIRG</sequence>
<proteinExistence type="predicted"/>
<protein>
    <submittedName>
        <fullName evidence="1">Uncharacterized protein</fullName>
    </submittedName>
</protein>
<evidence type="ECO:0000313" key="2">
    <source>
        <dbReference type="Proteomes" id="UP000177369"/>
    </source>
</evidence>
<comment type="caution">
    <text evidence="1">The sequence shown here is derived from an EMBL/GenBank/DDBJ whole genome shotgun (WGS) entry which is preliminary data.</text>
</comment>
<reference evidence="1 2" key="1">
    <citation type="journal article" date="2016" name="Nat. Commun.">
        <title>Thousands of microbial genomes shed light on interconnected biogeochemical processes in an aquifer system.</title>
        <authorList>
            <person name="Anantharaman K."/>
            <person name="Brown C.T."/>
            <person name="Hug L.A."/>
            <person name="Sharon I."/>
            <person name="Castelle C.J."/>
            <person name="Probst A.J."/>
            <person name="Thomas B.C."/>
            <person name="Singh A."/>
            <person name="Wilkins M.J."/>
            <person name="Karaoz U."/>
            <person name="Brodie E.L."/>
            <person name="Williams K.H."/>
            <person name="Hubbard S.S."/>
            <person name="Banfield J.F."/>
        </authorList>
    </citation>
    <scope>NUCLEOTIDE SEQUENCE [LARGE SCALE GENOMIC DNA]</scope>
</reference>
<organism evidence="1 2">
    <name type="scientific">Candidatus Curtissbacteria bacterium RIFCSPHIGHO2_02_FULL_40_16b</name>
    <dbReference type="NCBI Taxonomy" id="1797714"/>
    <lineage>
        <taxon>Bacteria</taxon>
        <taxon>Candidatus Curtissiibacteriota</taxon>
    </lineage>
</organism>